<accession>X1PEU7</accession>
<reference evidence="6" key="1">
    <citation type="journal article" date="2014" name="Front. Microbiol.">
        <title>High frequency of phylogenetically diverse reductive dehalogenase-homologous genes in deep subseafloor sedimentary metagenomes.</title>
        <authorList>
            <person name="Kawai M."/>
            <person name="Futagami T."/>
            <person name="Toyoda A."/>
            <person name="Takaki Y."/>
            <person name="Nishi S."/>
            <person name="Hori S."/>
            <person name="Arai W."/>
            <person name="Tsubouchi T."/>
            <person name="Morono Y."/>
            <person name="Uchiyama I."/>
            <person name="Ito T."/>
            <person name="Fujiyama A."/>
            <person name="Inagaki F."/>
            <person name="Takami H."/>
        </authorList>
    </citation>
    <scope>NUCLEOTIDE SEQUENCE</scope>
    <source>
        <strain evidence="6">Expedition CK06-06</strain>
    </source>
</reference>
<dbReference type="InterPro" id="IPR010930">
    <property type="entry name" value="Flg_bb/hook_C_dom"/>
</dbReference>
<evidence type="ECO:0000313" key="6">
    <source>
        <dbReference type="EMBL" id="GAI29439.1"/>
    </source>
</evidence>
<evidence type="ECO:0000259" key="5">
    <source>
        <dbReference type="Pfam" id="PF06429"/>
    </source>
</evidence>
<evidence type="ECO:0000256" key="3">
    <source>
        <dbReference type="ARBA" id="ARBA00023143"/>
    </source>
</evidence>
<feature type="region of interest" description="Disordered" evidence="4">
    <location>
        <begin position="163"/>
        <end position="182"/>
    </location>
</feature>
<dbReference type="PANTHER" id="PTHR30435">
    <property type="entry name" value="FLAGELLAR PROTEIN"/>
    <property type="match status" value="1"/>
</dbReference>
<dbReference type="SUPFAM" id="SSF117143">
    <property type="entry name" value="Flagellar hook protein flgE"/>
    <property type="match status" value="1"/>
</dbReference>
<sequence length="226" mass="24107">RTGYALDLGDPAGDDLTVTLAANAAEGDQVSLDITSSDNWATATVDKNGYFVFQPDFLGGTGTDMDIELDFGSHYSSSSSTWENDALTSTQFARASTTTFQSANGYGAGDLQSITVGIDGSITGQYSNGQVLPLYRVALAKFQNDQGLFKVGGNLFRETRLSGDPITGRPGTSGLGSISPNSLEQSNTDIATEFVKMITTQRGFQANSKIITVTDQMLEELIRLKR</sequence>
<comment type="caution">
    <text evidence="6">The sequence shown here is derived from an EMBL/GenBank/DDBJ whole genome shotgun (WGS) entry which is preliminary data.</text>
</comment>
<dbReference type="GO" id="GO:0009424">
    <property type="term" value="C:bacterial-type flagellum hook"/>
    <property type="evidence" value="ECO:0007669"/>
    <property type="project" value="TreeGrafter"/>
</dbReference>
<dbReference type="Pfam" id="PF06429">
    <property type="entry name" value="Flg_bbr_C"/>
    <property type="match status" value="1"/>
</dbReference>
<evidence type="ECO:0000256" key="1">
    <source>
        <dbReference type="ARBA" id="ARBA00004117"/>
    </source>
</evidence>
<gene>
    <name evidence="6" type="ORF">S06H3_26501</name>
</gene>
<comment type="subcellular location">
    <subcellularLocation>
        <location evidence="1">Bacterial flagellum basal body</location>
    </subcellularLocation>
</comment>
<keyword evidence="3" id="KW-0975">Bacterial flagellum</keyword>
<comment type="similarity">
    <text evidence="2">Belongs to the flagella basal body rod proteins family.</text>
</comment>
<dbReference type="InterPro" id="IPR020013">
    <property type="entry name" value="Flagellar_FlgE/F/G"/>
</dbReference>
<feature type="domain" description="Flagellar basal-body/hook protein C-terminal" evidence="5">
    <location>
        <begin position="181"/>
        <end position="224"/>
    </location>
</feature>
<organism evidence="6">
    <name type="scientific">marine sediment metagenome</name>
    <dbReference type="NCBI Taxonomy" id="412755"/>
    <lineage>
        <taxon>unclassified sequences</taxon>
        <taxon>metagenomes</taxon>
        <taxon>ecological metagenomes</taxon>
    </lineage>
</organism>
<dbReference type="EMBL" id="BARV01015322">
    <property type="protein sequence ID" value="GAI29439.1"/>
    <property type="molecule type" value="Genomic_DNA"/>
</dbReference>
<dbReference type="AlphaFoldDB" id="X1PEU7"/>
<evidence type="ECO:0000256" key="2">
    <source>
        <dbReference type="ARBA" id="ARBA00009677"/>
    </source>
</evidence>
<dbReference type="PANTHER" id="PTHR30435:SF1">
    <property type="entry name" value="FLAGELLAR HOOK PROTEIN FLGE"/>
    <property type="match status" value="1"/>
</dbReference>
<name>X1PEU7_9ZZZZ</name>
<dbReference type="NCBIfam" id="TIGR03506">
    <property type="entry name" value="FlgEFG_subfam"/>
    <property type="match status" value="1"/>
</dbReference>
<proteinExistence type="inferred from homology"/>
<feature type="non-terminal residue" evidence="6">
    <location>
        <position position="1"/>
    </location>
</feature>
<dbReference type="GO" id="GO:0071978">
    <property type="term" value="P:bacterial-type flagellum-dependent swarming motility"/>
    <property type="evidence" value="ECO:0007669"/>
    <property type="project" value="TreeGrafter"/>
</dbReference>
<evidence type="ECO:0000256" key="4">
    <source>
        <dbReference type="SAM" id="MobiDB-lite"/>
    </source>
</evidence>
<dbReference type="GO" id="GO:0005829">
    <property type="term" value="C:cytosol"/>
    <property type="evidence" value="ECO:0007669"/>
    <property type="project" value="TreeGrafter"/>
</dbReference>
<protein>
    <recommendedName>
        <fullName evidence="5">Flagellar basal-body/hook protein C-terminal domain-containing protein</fullName>
    </recommendedName>
</protein>
<dbReference type="GO" id="GO:0009425">
    <property type="term" value="C:bacterial-type flagellum basal body"/>
    <property type="evidence" value="ECO:0007669"/>
    <property type="project" value="UniProtKB-SubCell"/>
</dbReference>
<dbReference type="InterPro" id="IPR037925">
    <property type="entry name" value="FlgE/F/G-like"/>
</dbReference>